<dbReference type="Gene3D" id="3.40.50.300">
    <property type="entry name" value="P-loop containing nucleotide triphosphate hydrolases"/>
    <property type="match status" value="1"/>
</dbReference>
<dbReference type="OrthoDB" id="6373300at2759"/>
<dbReference type="InterPro" id="IPR027417">
    <property type="entry name" value="P-loop_NTPase"/>
</dbReference>
<dbReference type="Proteomes" id="UP000789390">
    <property type="component" value="Unassembled WGS sequence"/>
</dbReference>
<dbReference type="InterPro" id="IPR011009">
    <property type="entry name" value="Kinase-like_dom_sf"/>
</dbReference>
<dbReference type="GO" id="GO:0005524">
    <property type="term" value="F:ATP binding"/>
    <property type="evidence" value="ECO:0007669"/>
    <property type="project" value="UniProtKB-UniRule"/>
</dbReference>
<evidence type="ECO:0000313" key="6">
    <source>
        <dbReference type="EMBL" id="CAH0106896.1"/>
    </source>
</evidence>
<keyword evidence="2 4" id="KW-0547">Nucleotide-binding</keyword>
<feature type="binding site" evidence="4">
    <location>
        <position position="32"/>
    </location>
    <ligand>
        <name>ATP</name>
        <dbReference type="ChEBI" id="CHEBI:30616"/>
    </ligand>
</feature>
<name>A0A8J2RQ89_9CRUS</name>
<dbReference type="SMART" id="SM00220">
    <property type="entry name" value="S_TKc"/>
    <property type="match status" value="1"/>
</dbReference>
<keyword evidence="7" id="KW-1185">Reference proteome</keyword>
<dbReference type="PANTHER" id="PTHR13954:SF6">
    <property type="entry name" value="NON-SPECIFIC SERINE_THREONINE PROTEIN KINASE"/>
    <property type="match status" value="1"/>
</dbReference>
<dbReference type="EMBL" id="CAKKLH010000235">
    <property type="protein sequence ID" value="CAH0106896.1"/>
    <property type="molecule type" value="Genomic_DNA"/>
</dbReference>
<dbReference type="Pfam" id="PF00069">
    <property type="entry name" value="Pkinase"/>
    <property type="match status" value="1"/>
</dbReference>
<dbReference type="GO" id="GO:0005525">
    <property type="term" value="F:GTP binding"/>
    <property type="evidence" value="ECO:0007669"/>
    <property type="project" value="InterPro"/>
</dbReference>
<dbReference type="PANTHER" id="PTHR13954">
    <property type="entry name" value="IRE1-RELATED"/>
    <property type="match status" value="1"/>
</dbReference>
<evidence type="ECO:0000256" key="3">
    <source>
        <dbReference type="ARBA" id="ARBA00022840"/>
    </source>
</evidence>
<comment type="similarity">
    <text evidence="1">Belongs to the TRAFAC class TrmE-Era-EngA-EngB-Septin-like GTPase superfamily. AIG1/Toc34/Toc159-like paraseptin GTPase family. IAN subfamily.</text>
</comment>
<dbReference type="InterPro" id="IPR000719">
    <property type="entry name" value="Prot_kinase_dom"/>
</dbReference>
<dbReference type="InterPro" id="IPR045133">
    <property type="entry name" value="IRE1/2-like"/>
</dbReference>
<dbReference type="GO" id="GO:0004521">
    <property type="term" value="F:RNA endonuclease activity"/>
    <property type="evidence" value="ECO:0007669"/>
    <property type="project" value="InterPro"/>
</dbReference>
<evidence type="ECO:0000256" key="4">
    <source>
        <dbReference type="PROSITE-ProRule" id="PRU10141"/>
    </source>
</evidence>
<reference evidence="6" key="1">
    <citation type="submission" date="2021-11" db="EMBL/GenBank/DDBJ databases">
        <authorList>
            <person name="Schell T."/>
        </authorList>
    </citation>
    <scope>NUCLEOTIDE SEQUENCE</scope>
    <source>
        <strain evidence="6">M5</strain>
    </source>
</reference>
<dbReference type="AlphaFoldDB" id="A0A8J2RQ89"/>
<proteinExistence type="inferred from homology"/>
<dbReference type="SUPFAM" id="SSF56112">
    <property type="entry name" value="Protein kinase-like (PK-like)"/>
    <property type="match status" value="1"/>
</dbReference>
<keyword evidence="3 4" id="KW-0067">ATP-binding</keyword>
<evidence type="ECO:0000256" key="1">
    <source>
        <dbReference type="ARBA" id="ARBA00008535"/>
    </source>
</evidence>
<dbReference type="GO" id="GO:0036498">
    <property type="term" value="P:IRE1-mediated unfolded protein response"/>
    <property type="evidence" value="ECO:0007669"/>
    <property type="project" value="TreeGrafter"/>
</dbReference>
<evidence type="ECO:0000259" key="5">
    <source>
        <dbReference type="PROSITE" id="PS50011"/>
    </source>
</evidence>
<protein>
    <recommendedName>
        <fullName evidence="5">Protein kinase domain-containing protein</fullName>
    </recommendedName>
</protein>
<dbReference type="InterPro" id="IPR008271">
    <property type="entry name" value="Ser/Thr_kinase_AS"/>
</dbReference>
<evidence type="ECO:0000256" key="2">
    <source>
        <dbReference type="ARBA" id="ARBA00022741"/>
    </source>
</evidence>
<evidence type="ECO:0000313" key="7">
    <source>
        <dbReference type="Proteomes" id="UP000789390"/>
    </source>
</evidence>
<dbReference type="GO" id="GO:0004674">
    <property type="term" value="F:protein serine/threonine kinase activity"/>
    <property type="evidence" value="ECO:0007669"/>
    <property type="project" value="InterPro"/>
</dbReference>
<sequence>MEIQLDGNNRLGEGGYGSVFPGTFRGIKVAVKRVLVIDATNENEEKILKQLNHQNIVKLLHFYSDDTFKYFVLELCAASLDQLFLSPDHPRKYKGPRLPHQLTVFTHLASGLKHIHSKNLIHRDIKPENVLIHVDESTCRVTIKWADFGLSRDVNQRGTFTMNSGIKGTKYWYAPELLRQIKEFSQPKRSRTERGTVKSDVFALALVFAYLLLEGDHLYGCNELAIYGNIIDKDPVNMYRIAQSHYAFELISKMLTDDPLLRMTSSEVVEQLNAIGIELSKEGPPCLRNSSPLYETLPIGSYNEVESTDTGPAYMKSIRLANFMATQWSNTNKKILDDGTTLYKLKLNEISTHLGACIKRFSLGPPNPLMDKPWKTILLMGETGSGKTTWINAMINYVLGVEWDDPFRFVLVDEKIKGASQADSQTQGVTAYEIHYQNGFRIPFSLIIVDTPGFGDSERTGRDMEITSAVKLFFQDKNGIQELDIVGFVVQSSLTSLTKSQEYILKSVSNIFGKDIKENVHFLVTFADENSSSVLEAIKKAKLPCLMDSNELPCHQRFNNGSIFQSKHSMNNTQSLQLQWEDRIQNFRSFFEKLSDMPTKSLQKAKVVKTCQEMKKCLETQLNSARNGINVKLMKMEELRKTVEIIALNKDKVDVNEDFDIKVPKVDHTQHEKTKTYSEIRKKYEEVKRKTLDPEALTKALKEDIEKLKKETIEDIKNITNSSNALKTEKLRVPLTTEEYIQTMIENENKDKTPGSLERINSLKALSEFYETNKSFSDNSTY</sequence>
<dbReference type="Pfam" id="PF04548">
    <property type="entry name" value="AIG1"/>
    <property type="match status" value="1"/>
</dbReference>
<dbReference type="FunFam" id="3.40.50.300:FF:002049">
    <property type="entry name" value="Si:ch73-170d6.2"/>
    <property type="match status" value="1"/>
</dbReference>
<dbReference type="PROSITE" id="PS00108">
    <property type="entry name" value="PROTEIN_KINASE_ST"/>
    <property type="match status" value="1"/>
</dbReference>
<dbReference type="Gene3D" id="3.30.200.20">
    <property type="entry name" value="Phosphorylase Kinase, domain 1"/>
    <property type="match status" value="1"/>
</dbReference>
<comment type="caution">
    <text evidence="6">The sequence shown here is derived from an EMBL/GenBank/DDBJ whole genome shotgun (WGS) entry which is preliminary data.</text>
</comment>
<organism evidence="6 7">
    <name type="scientific">Daphnia galeata</name>
    <dbReference type="NCBI Taxonomy" id="27404"/>
    <lineage>
        <taxon>Eukaryota</taxon>
        <taxon>Metazoa</taxon>
        <taxon>Ecdysozoa</taxon>
        <taxon>Arthropoda</taxon>
        <taxon>Crustacea</taxon>
        <taxon>Branchiopoda</taxon>
        <taxon>Diplostraca</taxon>
        <taxon>Cladocera</taxon>
        <taxon>Anomopoda</taxon>
        <taxon>Daphniidae</taxon>
        <taxon>Daphnia</taxon>
    </lineage>
</organism>
<dbReference type="GO" id="GO:0070059">
    <property type="term" value="P:intrinsic apoptotic signaling pathway in response to endoplasmic reticulum stress"/>
    <property type="evidence" value="ECO:0007669"/>
    <property type="project" value="TreeGrafter"/>
</dbReference>
<dbReference type="GO" id="GO:0051082">
    <property type="term" value="F:unfolded protein binding"/>
    <property type="evidence" value="ECO:0007669"/>
    <property type="project" value="TreeGrafter"/>
</dbReference>
<dbReference type="SUPFAM" id="SSF52540">
    <property type="entry name" value="P-loop containing nucleoside triphosphate hydrolases"/>
    <property type="match status" value="1"/>
</dbReference>
<dbReference type="InterPro" id="IPR017441">
    <property type="entry name" value="Protein_kinase_ATP_BS"/>
</dbReference>
<dbReference type="Gene3D" id="1.10.510.10">
    <property type="entry name" value="Transferase(Phosphotransferase) domain 1"/>
    <property type="match status" value="1"/>
</dbReference>
<dbReference type="GO" id="GO:1990604">
    <property type="term" value="C:IRE1-TRAF2-ASK1 complex"/>
    <property type="evidence" value="ECO:0007669"/>
    <property type="project" value="TreeGrafter"/>
</dbReference>
<feature type="domain" description="Protein kinase" evidence="5">
    <location>
        <begin position="5"/>
        <end position="275"/>
    </location>
</feature>
<dbReference type="InterPro" id="IPR006703">
    <property type="entry name" value="G_AIG1"/>
</dbReference>
<dbReference type="FunFam" id="1.10.510.10:FF:001152">
    <property type="entry name" value="Uncharacterized protein"/>
    <property type="match status" value="1"/>
</dbReference>
<gene>
    <name evidence="6" type="ORF">DGAL_LOCUS10060</name>
</gene>
<accession>A0A8J2RQ89</accession>
<dbReference type="PROSITE" id="PS50011">
    <property type="entry name" value="PROTEIN_KINASE_DOM"/>
    <property type="match status" value="1"/>
</dbReference>
<dbReference type="PROSITE" id="PS00107">
    <property type="entry name" value="PROTEIN_KINASE_ATP"/>
    <property type="match status" value="1"/>
</dbReference>